<sequence length="414" mass="47161">MQSTFSILFYPKGNDIDKNGNSPIYARITVNNKRSEFSIRRKVSLSKWNSEAGTIRGSSSEVGDFNKYTAAIRIKLHKIYEKLLEEDIIITSAMIKNIYLGKNIKHKMLLEIFQEHNDKVENLIGRDFAAGTAERYRTAKKHIGEYILKEYGNDDIPVKDVDHTFITGFEYYLKTTRNCSHNTAIKYITNFKKIIRIAYANDWINKDPFVHWKAKLKIVDREFLNESELQVLVEKDFGIPRLDQVKDVFVFSCFTGLAYADAKKLSSDNIILDISGERWIKIKRSKTDTRSSIPLLAIPQAIIEKYAESPETASGNLLPVLSNQKTNAYLKEIADLCGIKKNLTFHLARHTFATTVTLTNGVPIESVSKMLGHKSLKTTQHYAKIIDKKVSEDMKALKGKLANYSNMENASTNV</sequence>
<evidence type="ECO:0000313" key="5">
    <source>
        <dbReference type="EMBL" id="QQX76446.1"/>
    </source>
</evidence>
<dbReference type="EMBL" id="CP068439">
    <property type="protein sequence ID" value="QQX76446.1"/>
    <property type="molecule type" value="Genomic_DNA"/>
</dbReference>
<dbReference type="PANTHER" id="PTHR30349">
    <property type="entry name" value="PHAGE INTEGRASE-RELATED"/>
    <property type="match status" value="1"/>
</dbReference>
<dbReference type="InterPro" id="IPR050090">
    <property type="entry name" value="Tyrosine_recombinase_XerCD"/>
</dbReference>
<dbReference type="Pfam" id="PF17293">
    <property type="entry name" value="Arm-DNA-bind_5"/>
    <property type="match status" value="1"/>
</dbReference>
<dbReference type="PANTHER" id="PTHR30349:SF64">
    <property type="entry name" value="PROPHAGE INTEGRASE INTD-RELATED"/>
    <property type="match status" value="1"/>
</dbReference>
<evidence type="ECO:0000256" key="2">
    <source>
        <dbReference type="ARBA" id="ARBA00023125"/>
    </source>
</evidence>
<dbReference type="PROSITE" id="PS51898">
    <property type="entry name" value="TYR_RECOMBINASE"/>
    <property type="match status" value="1"/>
</dbReference>
<evidence type="ECO:0000313" key="6">
    <source>
        <dbReference type="Proteomes" id="UP000629420"/>
    </source>
</evidence>
<protein>
    <submittedName>
        <fullName evidence="5">Site-specific integrase</fullName>
    </submittedName>
</protein>
<dbReference type="Gene3D" id="1.10.150.130">
    <property type="match status" value="1"/>
</dbReference>
<dbReference type="Gene3D" id="1.10.443.10">
    <property type="entry name" value="Intergrase catalytic core"/>
    <property type="match status" value="1"/>
</dbReference>
<accession>A0ABX7DQN2</accession>
<keyword evidence="6" id="KW-1185">Reference proteome</keyword>
<feature type="domain" description="Tyr recombinase" evidence="4">
    <location>
        <begin position="219"/>
        <end position="395"/>
    </location>
</feature>
<dbReference type="RefSeq" id="WP_202336250.1">
    <property type="nucleotide sequence ID" value="NZ_CP068439.1"/>
</dbReference>
<dbReference type="Pfam" id="PF13102">
    <property type="entry name" value="Phage_int_SAM_5"/>
    <property type="match status" value="1"/>
</dbReference>
<keyword evidence="3" id="KW-0233">DNA recombination</keyword>
<dbReference type="CDD" id="cd01185">
    <property type="entry name" value="INTN1_C_like"/>
    <property type="match status" value="1"/>
</dbReference>
<dbReference type="InterPro" id="IPR025269">
    <property type="entry name" value="SAM-like_dom"/>
</dbReference>
<reference evidence="5 6" key="1">
    <citation type="submission" date="2021-01" db="EMBL/GenBank/DDBJ databases">
        <title>Aequorivita sp. strain KX20305, a bacterium isolated from the sediment collected at a cold seep field in South China Sea.</title>
        <authorList>
            <person name="Zhang H."/>
            <person name="Li C."/>
        </authorList>
    </citation>
    <scope>NUCLEOTIDE SEQUENCE [LARGE SCALE GENOMIC DNA]</scope>
    <source>
        <strain evidence="5 6">KX20305</strain>
    </source>
</reference>
<dbReference type="Proteomes" id="UP000629420">
    <property type="component" value="Chromosome"/>
</dbReference>
<evidence type="ECO:0000256" key="1">
    <source>
        <dbReference type="ARBA" id="ARBA00008857"/>
    </source>
</evidence>
<dbReference type="Pfam" id="PF00589">
    <property type="entry name" value="Phage_integrase"/>
    <property type="match status" value="1"/>
</dbReference>
<proteinExistence type="inferred from homology"/>
<evidence type="ECO:0000256" key="3">
    <source>
        <dbReference type="ARBA" id="ARBA00023172"/>
    </source>
</evidence>
<dbReference type="InterPro" id="IPR013762">
    <property type="entry name" value="Integrase-like_cat_sf"/>
</dbReference>
<dbReference type="InterPro" id="IPR035386">
    <property type="entry name" value="Arm-DNA-bind_5"/>
</dbReference>
<gene>
    <name evidence="5" type="ORF">JK629_14150</name>
</gene>
<dbReference type="SUPFAM" id="SSF56349">
    <property type="entry name" value="DNA breaking-rejoining enzymes"/>
    <property type="match status" value="1"/>
</dbReference>
<name>A0ABX7DQN2_9FLAO</name>
<organism evidence="5 6">
    <name type="scientific">Aequorivita iocasae</name>
    <dbReference type="NCBI Taxonomy" id="2803865"/>
    <lineage>
        <taxon>Bacteria</taxon>
        <taxon>Pseudomonadati</taxon>
        <taxon>Bacteroidota</taxon>
        <taxon>Flavobacteriia</taxon>
        <taxon>Flavobacteriales</taxon>
        <taxon>Flavobacteriaceae</taxon>
        <taxon>Aequorivita</taxon>
    </lineage>
</organism>
<keyword evidence="2" id="KW-0238">DNA-binding</keyword>
<dbReference type="InterPro" id="IPR011010">
    <property type="entry name" value="DNA_brk_join_enz"/>
</dbReference>
<evidence type="ECO:0000259" key="4">
    <source>
        <dbReference type="PROSITE" id="PS51898"/>
    </source>
</evidence>
<dbReference type="InterPro" id="IPR010998">
    <property type="entry name" value="Integrase_recombinase_N"/>
</dbReference>
<dbReference type="InterPro" id="IPR002104">
    <property type="entry name" value="Integrase_catalytic"/>
</dbReference>
<comment type="similarity">
    <text evidence="1">Belongs to the 'phage' integrase family.</text>
</comment>